<reference evidence="1" key="1">
    <citation type="submission" date="2013-04" db="EMBL/GenBank/DDBJ databases">
        <authorList>
            <person name="Qu J."/>
            <person name="Murali S.C."/>
            <person name="Bandaranaike D."/>
            <person name="Bellair M."/>
            <person name="Blankenburg K."/>
            <person name="Chao H."/>
            <person name="Dinh H."/>
            <person name="Doddapaneni H."/>
            <person name="Downs B."/>
            <person name="Dugan-Rocha S."/>
            <person name="Elkadiri S."/>
            <person name="Gnanaolivu R.D."/>
            <person name="Hernandez B."/>
            <person name="Javaid M."/>
            <person name="Jayaseelan J.C."/>
            <person name="Lee S."/>
            <person name="Li M."/>
            <person name="Ming W."/>
            <person name="Munidasa M."/>
            <person name="Muniz J."/>
            <person name="Nguyen L."/>
            <person name="Ongeri F."/>
            <person name="Osuji N."/>
            <person name="Pu L.-L."/>
            <person name="Puazo M."/>
            <person name="Qu C."/>
            <person name="Quiroz J."/>
            <person name="Raj R."/>
            <person name="Weissenberger G."/>
            <person name="Xin Y."/>
            <person name="Zou X."/>
            <person name="Han Y."/>
            <person name="Richards S."/>
            <person name="Worley K."/>
            <person name="Muzny D."/>
            <person name="Gibbs R."/>
        </authorList>
    </citation>
    <scope>NUCLEOTIDE SEQUENCE</scope>
    <source>
        <strain evidence="1">Sampled in the wild</strain>
    </source>
</reference>
<keyword evidence="2" id="KW-1185">Reference proteome</keyword>
<dbReference type="EMBL" id="KZ308865">
    <property type="protein sequence ID" value="KAG8235016.1"/>
    <property type="molecule type" value="Genomic_DNA"/>
</dbReference>
<sequence length="87" mass="9788">MSSAFSTHEVKVLKRSTDAENVKPIPDDKIYEVYEIDKCMEWIASKNAKNVALQFPDNMLCDAAKVALCVEEKLGRKVYILGDTTYG</sequence>
<dbReference type="NCBIfam" id="TIGR00322">
    <property type="entry name" value="diphth2_R"/>
    <property type="match status" value="1"/>
</dbReference>
<dbReference type="InterPro" id="IPR016435">
    <property type="entry name" value="DPH1/DPH2"/>
</dbReference>
<dbReference type="GO" id="GO:0017183">
    <property type="term" value="P:protein histidyl modification to diphthamide"/>
    <property type="evidence" value="ECO:0007669"/>
    <property type="project" value="InterPro"/>
</dbReference>
<dbReference type="GO" id="GO:0090560">
    <property type="term" value="F:2-(3-amino-3-carboxypropyl)histidine synthase activity"/>
    <property type="evidence" value="ECO:0007669"/>
    <property type="project" value="InterPro"/>
</dbReference>
<dbReference type="InterPro" id="IPR042263">
    <property type="entry name" value="DPH1/DPH2_1"/>
</dbReference>
<dbReference type="SFLD" id="SFLDS00032">
    <property type="entry name" value="Radical_SAM_3-amino-3-carboxyp"/>
    <property type="match status" value="1"/>
</dbReference>
<reference evidence="1" key="2">
    <citation type="submission" date="2017-10" db="EMBL/GenBank/DDBJ databases">
        <title>Ladona fulva Genome sequencing and assembly.</title>
        <authorList>
            <person name="Murali S."/>
            <person name="Richards S."/>
            <person name="Bandaranaike D."/>
            <person name="Bellair M."/>
            <person name="Blankenburg K."/>
            <person name="Chao H."/>
            <person name="Dinh H."/>
            <person name="Doddapaneni H."/>
            <person name="Dugan-Rocha S."/>
            <person name="Elkadiri S."/>
            <person name="Gnanaolivu R."/>
            <person name="Hernandez B."/>
            <person name="Skinner E."/>
            <person name="Javaid M."/>
            <person name="Lee S."/>
            <person name="Li M."/>
            <person name="Ming W."/>
            <person name="Munidasa M."/>
            <person name="Muniz J."/>
            <person name="Nguyen L."/>
            <person name="Hughes D."/>
            <person name="Osuji N."/>
            <person name="Pu L.-L."/>
            <person name="Puazo M."/>
            <person name="Qu C."/>
            <person name="Quiroz J."/>
            <person name="Raj R."/>
            <person name="Weissenberger G."/>
            <person name="Xin Y."/>
            <person name="Zou X."/>
            <person name="Han Y."/>
            <person name="Worley K."/>
            <person name="Muzny D."/>
            <person name="Gibbs R."/>
        </authorList>
    </citation>
    <scope>NUCLEOTIDE SEQUENCE</scope>
    <source>
        <strain evidence="1">Sampled in the wild</strain>
    </source>
</reference>
<gene>
    <name evidence="1" type="ORF">J437_LFUL015679</name>
</gene>
<dbReference type="PANTHER" id="PTHR10762:SF2">
    <property type="entry name" value="2-(3-AMINO-3-CARBOXYPROPYL)HISTIDINE SYNTHASE SUBUNIT 2"/>
    <property type="match status" value="1"/>
</dbReference>
<feature type="non-terminal residue" evidence="1">
    <location>
        <position position="1"/>
    </location>
</feature>
<dbReference type="Gene3D" id="3.40.50.11840">
    <property type="entry name" value="Diphthamide synthesis DPH1/DPH2 domain 1"/>
    <property type="match status" value="1"/>
</dbReference>
<protein>
    <recommendedName>
        <fullName evidence="3">2-(3-amino-3-carboxypropyl)histidine synthase</fullName>
    </recommendedName>
</protein>
<dbReference type="AlphaFoldDB" id="A0A8K0KJE5"/>
<evidence type="ECO:0000313" key="2">
    <source>
        <dbReference type="Proteomes" id="UP000792457"/>
    </source>
</evidence>
<name>A0A8K0KJE5_LADFU</name>
<proteinExistence type="predicted"/>
<accession>A0A8K0KJE5</accession>
<dbReference type="Proteomes" id="UP000792457">
    <property type="component" value="Unassembled WGS sequence"/>
</dbReference>
<dbReference type="PANTHER" id="PTHR10762">
    <property type="entry name" value="DIPHTHAMIDE BIOSYNTHESIS PROTEIN"/>
    <property type="match status" value="1"/>
</dbReference>
<evidence type="ECO:0000313" key="1">
    <source>
        <dbReference type="EMBL" id="KAG8235016.1"/>
    </source>
</evidence>
<organism evidence="1 2">
    <name type="scientific">Ladona fulva</name>
    <name type="common">Scarce chaser dragonfly</name>
    <name type="synonym">Libellula fulva</name>
    <dbReference type="NCBI Taxonomy" id="123851"/>
    <lineage>
        <taxon>Eukaryota</taxon>
        <taxon>Metazoa</taxon>
        <taxon>Ecdysozoa</taxon>
        <taxon>Arthropoda</taxon>
        <taxon>Hexapoda</taxon>
        <taxon>Insecta</taxon>
        <taxon>Pterygota</taxon>
        <taxon>Palaeoptera</taxon>
        <taxon>Odonata</taxon>
        <taxon>Epiprocta</taxon>
        <taxon>Anisoptera</taxon>
        <taxon>Libelluloidea</taxon>
        <taxon>Libellulidae</taxon>
        <taxon>Ladona</taxon>
    </lineage>
</organism>
<dbReference type="OrthoDB" id="449241at2759"/>
<evidence type="ECO:0008006" key="3">
    <source>
        <dbReference type="Google" id="ProtNLM"/>
    </source>
</evidence>
<comment type="caution">
    <text evidence="1">The sequence shown here is derived from an EMBL/GenBank/DDBJ whole genome shotgun (WGS) entry which is preliminary data.</text>
</comment>